<protein>
    <submittedName>
        <fullName evidence="3">Uncharacterized protein</fullName>
    </submittedName>
</protein>
<organism evidence="3">
    <name type="scientific">viral metagenome</name>
    <dbReference type="NCBI Taxonomy" id="1070528"/>
    <lineage>
        <taxon>unclassified sequences</taxon>
        <taxon>metagenomes</taxon>
        <taxon>organismal metagenomes</taxon>
    </lineage>
</organism>
<feature type="transmembrane region" description="Helical" evidence="2">
    <location>
        <begin position="70"/>
        <end position="91"/>
    </location>
</feature>
<dbReference type="EMBL" id="MN739734">
    <property type="protein sequence ID" value="QHT23673.1"/>
    <property type="molecule type" value="Genomic_DNA"/>
</dbReference>
<evidence type="ECO:0000313" key="3">
    <source>
        <dbReference type="EMBL" id="QHT23673.1"/>
    </source>
</evidence>
<sequence>MESLEEKSNSSNGFFKYVFNFDEDSKGEMINLVQYSILAIIPVVILNKLIQRFVPEVDEDKGSIEILVEVIIQVIVMFVGLLFINRIITYIPTFSKMAYPEIQIIFFVLPVLMIILSLQTRIGEKVSILTDRVKELWDGKMSNSSSSKDSKNKQGQSNSQNNKNIRVSQPISNNGMGGMGGMGGMSNMNNNAQMMSLQSSQMYNDGTAINQLPTYSQQSSGSGSSSNVQQLPDYNAMYQVDATPMIGASSPGGGVVPASELLGGFFSGSSF</sequence>
<keyword evidence="2" id="KW-0472">Membrane</keyword>
<keyword evidence="2" id="KW-0812">Transmembrane</keyword>
<evidence type="ECO:0000256" key="1">
    <source>
        <dbReference type="SAM" id="MobiDB-lite"/>
    </source>
</evidence>
<feature type="transmembrane region" description="Helical" evidence="2">
    <location>
        <begin position="97"/>
        <end position="118"/>
    </location>
</feature>
<name>A0A6C0E5E1_9ZZZZ</name>
<proteinExistence type="predicted"/>
<reference evidence="3" key="1">
    <citation type="journal article" date="2020" name="Nature">
        <title>Giant virus diversity and host interactions through global metagenomics.</title>
        <authorList>
            <person name="Schulz F."/>
            <person name="Roux S."/>
            <person name="Paez-Espino D."/>
            <person name="Jungbluth S."/>
            <person name="Walsh D.A."/>
            <person name="Denef V.J."/>
            <person name="McMahon K.D."/>
            <person name="Konstantinidis K.T."/>
            <person name="Eloe-Fadrosh E.A."/>
            <person name="Kyrpides N.C."/>
            <person name="Woyke T."/>
        </authorList>
    </citation>
    <scope>NUCLEOTIDE SEQUENCE</scope>
    <source>
        <strain evidence="3">GVMAG-M-3300023179-116</strain>
    </source>
</reference>
<keyword evidence="2" id="KW-1133">Transmembrane helix</keyword>
<evidence type="ECO:0000256" key="2">
    <source>
        <dbReference type="SAM" id="Phobius"/>
    </source>
</evidence>
<accession>A0A6C0E5E1</accession>
<dbReference type="AlphaFoldDB" id="A0A6C0E5E1"/>
<feature type="transmembrane region" description="Helical" evidence="2">
    <location>
        <begin position="32"/>
        <end position="50"/>
    </location>
</feature>
<feature type="compositionally biased region" description="Low complexity" evidence="1">
    <location>
        <begin position="142"/>
        <end position="164"/>
    </location>
</feature>
<feature type="region of interest" description="Disordered" evidence="1">
    <location>
        <begin position="140"/>
        <end position="178"/>
    </location>
</feature>